<evidence type="ECO:0000313" key="4">
    <source>
        <dbReference type="EMBL" id="PIK38800.1"/>
    </source>
</evidence>
<evidence type="ECO:0000256" key="3">
    <source>
        <dbReference type="SAM" id="MobiDB-lite"/>
    </source>
</evidence>
<dbReference type="Proteomes" id="UP000230750">
    <property type="component" value="Unassembled WGS sequence"/>
</dbReference>
<dbReference type="Gene3D" id="1.10.443.10">
    <property type="entry name" value="Intergrase catalytic core"/>
    <property type="match status" value="1"/>
</dbReference>
<evidence type="ECO:0000313" key="5">
    <source>
        <dbReference type="Proteomes" id="UP000230750"/>
    </source>
</evidence>
<dbReference type="InterPro" id="IPR011010">
    <property type="entry name" value="DNA_brk_join_enz"/>
</dbReference>
<protein>
    <recommendedName>
        <fullName evidence="6">Core-binding (CB) domain-containing protein</fullName>
    </recommendedName>
</protein>
<organism evidence="4 5">
    <name type="scientific">Stichopus japonicus</name>
    <name type="common">Sea cucumber</name>
    <dbReference type="NCBI Taxonomy" id="307972"/>
    <lineage>
        <taxon>Eukaryota</taxon>
        <taxon>Metazoa</taxon>
        <taxon>Echinodermata</taxon>
        <taxon>Eleutherozoa</taxon>
        <taxon>Echinozoa</taxon>
        <taxon>Holothuroidea</taxon>
        <taxon>Aspidochirotacea</taxon>
        <taxon>Aspidochirotida</taxon>
        <taxon>Stichopodidae</taxon>
        <taxon>Apostichopus</taxon>
    </lineage>
</organism>
<accession>A0A2G8JSV9</accession>
<dbReference type="PANTHER" id="PTHR35617:SF3">
    <property type="entry name" value="CORE-BINDING (CB) DOMAIN-CONTAINING PROTEIN"/>
    <property type="match status" value="1"/>
</dbReference>
<dbReference type="InterPro" id="IPR013762">
    <property type="entry name" value="Integrase-like_cat_sf"/>
</dbReference>
<dbReference type="GO" id="GO:0015074">
    <property type="term" value="P:DNA integration"/>
    <property type="evidence" value="ECO:0007669"/>
    <property type="project" value="InterPro"/>
</dbReference>
<proteinExistence type="predicted"/>
<dbReference type="GO" id="GO:0003677">
    <property type="term" value="F:DNA binding"/>
    <property type="evidence" value="ECO:0007669"/>
    <property type="project" value="UniProtKB-KW"/>
</dbReference>
<keyword evidence="2" id="KW-0233">DNA recombination</keyword>
<dbReference type="Gene3D" id="1.10.150.130">
    <property type="match status" value="1"/>
</dbReference>
<keyword evidence="5" id="KW-1185">Reference proteome</keyword>
<feature type="compositionally biased region" description="Polar residues" evidence="3">
    <location>
        <begin position="1"/>
        <end position="12"/>
    </location>
</feature>
<gene>
    <name evidence="4" type="ORF">BSL78_24355</name>
</gene>
<dbReference type="InterPro" id="IPR010998">
    <property type="entry name" value="Integrase_recombinase_N"/>
</dbReference>
<evidence type="ECO:0000256" key="2">
    <source>
        <dbReference type="ARBA" id="ARBA00023172"/>
    </source>
</evidence>
<sequence>MVRGAPTTSNGHPSDPTGHAPSAVPKTGDPHPPRHQRATTSCVEVVRTSLRQRGFSEAAAAIAADARRATTVATYDSRLRKFGEWCHNRQVLPSETSLAQVVDFLHSLFEEGKQVSTIKNYRSAITVIHRGFADGSTPGSNRDISQLIRGMANRRPRIRRLAPSWSFIAALQTLTKPPYEPMASASLASLTKKTLFLIALASARRRSCLHALSTKQNHIRFENHGVRMVPDPAFLAKNQVLSFLPGDIFIPEIKSLSSIAEDKLWCPVRALKWYLNKTQHLRGTTTTLFILPRAPYSAASKDTISRWLAEIIRPFTTGTITPRAHDIRGVAASTALFAGVPVEDILKAAAWRTPTTFVTCYLSDSLQAETAFCSAVMRGPAGIRSHPSGLPPSGSATRC</sequence>
<dbReference type="STRING" id="307972.A0A2G8JSV9"/>
<evidence type="ECO:0000256" key="1">
    <source>
        <dbReference type="ARBA" id="ARBA00023125"/>
    </source>
</evidence>
<name>A0A2G8JSV9_STIJA</name>
<reference evidence="4 5" key="1">
    <citation type="journal article" date="2017" name="PLoS Biol.">
        <title>The sea cucumber genome provides insights into morphological evolution and visceral regeneration.</title>
        <authorList>
            <person name="Zhang X."/>
            <person name="Sun L."/>
            <person name="Yuan J."/>
            <person name="Sun Y."/>
            <person name="Gao Y."/>
            <person name="Zhang L."/>
            <person name="Li S."/>
            <person name="Dai H."/>
            <person name="Hamel J.F."/>
            <person name="Liu C."/>
            <person name="Yu Y."/>
            <person name="Liu S."/>
            <person name="Lin W."/>
            <person name="Guo K."/>
            <person name="Jin S."/>
            <person name="Xu P."/>
            <person name="Storey K.B."/>
            <person name="Huan P."/>
            <person name="Zhang T."/>
            <person name="Zhou Y."/>
            <person name="Zhang J."/>
            <person name="Lin C."/>
            <person name="Li X."/>
            <person name="Xing L."/>
            <person name="Huo D."/>
            <person name="Sun M."/>
            <person name="Wang L."/>
            <person name="Mercier A."/>
            <person name="Li F."/>
            <person name="Yang H."/>
            <person name="Xiang J."/>
        </authorList>
    </citation>
    <scope>NUCLEOTIDE SEQUENCE [LARGE SCALE GENOMIC DNA]</scope>
    <source>
        <strain evidence="4">Shaxun</strain>
        <tissue evidence="4">Muscle</tissue>
    </source>
</reference>
<feature type="region of interest" description="Disordered" evidence="3">
    <location>
        <begin position="1"/>
        <end position="41"/>
    </location>
</feature>
<dbReference type="OrthoDB" id="6090063at2759"/>
<dbReference type="SUPFAM" id="SSF47823">
    <property type="entry name" value="lambda integrase-like, N-terminal domain"/>
    <property type="match status" value="1"/>
</dbReference>
<dbReference type="GO" id="GO:0006310">
    <property type="term" value="P:DNA recombination"/>
    <property type="evidence" value="ECO:0007669"/>
    <property type="project" value="UniProtKB-KW"/>
</dbReference>
<dbReference type="SUPFAM" id="SSF56349">
    <property type="entry name" value="DNA breaking-rejoining enzymes"/>
    <property type="match status" value="1"/>
</dbReference>
<dbReference type="PANTHER" id="PTHR35617">
    <property type="entry name" value="PHAGE_INTEGRASE DOMAIN-CONTAINING PROTEIN"/>
    <property type="match status" value="1"/>
</dbReference>
<comment type="caution">
    <text evidence="4">The sequence shown here is derived from an EMBL/GenBank/DDBJ whole genome shotgun (WGS) entry which is preliminary data.</text>
</comment>
<evidence type="ECO:0008006" key="6">
    <source>
        <dbReference type="Google" id="ProtNLM"/>
    </source>
</evidence>
<dbReference type="EMBL" id="MRZV01001312">
    <property type="protein sequence ID" value="PIK38800.1"/>
    <property type="molecule type" value="Genomic_DNA"/>
</dbReference>
<dbReference type="AlphaFoldDB" id="A0A2G8JSV9"/>
<keyword evidence="1" id="KW-0238">DNA-binding</keyword>